<dbReference type="PROSITE" id="PS51918">
    <property type="entry name" value="RADICAL_SAM"/>
    <property type="match status" value="1"/>
</dbReference>
<feature type="binding site" evidence="8">
    <location>
        <begin position="10"/>
        <end position="12"/>
    </location>
    <ligand>
        <name>substrate</name>
    </ligand>
</feature>
<comment type="similarity">
    <text evidence="8">Belongs to the radical SAM superfamily. 7-carboxy-7-deazaguanine synthase family.</text>
</comment>
<keyword evidence="7 8" id="KW-0456">Lyase</keyword>
<evidence type="ECO:0000256" key="5">
    <source>
        <dbReference type="ARBA" id="ARBA00023004"/>
    </source>
</evidence>
<comment type="catalytic activity">
    <reaction evidence="8">
        <text>6-carboxy-5,6,7,8-tetrahydropterin + H(+) = 7-carboxy-7-carbaguanine + NH4(+)</text>
        <dbReference type="Rhea" id="RHEA:27974"/>
        <dbReference type="ChEBI" id="CHEBI:15378"/>
        <dbReference type="ChEBI" id="CHEBI:28938"/>
        <dbReference type="ChEBI" id="CHEBI:61032"/>
        <dbReference type="ChEBI" id="CHEBI:61036"/>
        <dbReference type="EC" id="4.3.99.3"/>
    </reaction>
</comment>
<dbReference type="EC" id="4.3.99.3" evidence="8"/>
<dbReference type="HAMAP" id="MF_00917">
    <property type="entry name" value="QueE"/>
    <property type="match status" value="1"/>
</dbReference>
<keyword evidence="4 8" id="KW-0460">Magnesium</keyword>
<feature type="binding site" evidence="8">
    <location>
        <position position="68"/>
    </location>
    <ligand>
        <name>substrate</name>
    </ligand>
</feature>
<dbReference type="Proteomes" id="UP000239430">
    <property type="component" value="Unassembled WGS sequence"/>
</dbReference>
<dbReference type="InterPro" id="IPR024924">
    <property type="entry name" value="7-CO-7-deazaguanine_synth-like"/>
</dbReference>
<keyword evidence="3 8" id="KW-0479">Metal-binding</keyword>
<proteinExistence type="inferred from homology"/>
<evidence type="ECO:0000256" key="2">
    <source>
        <dbReference type="ARBA" id="ARBA00022691"/>
    </source>
</evidence>
<protein>
    <recommendedName>
        <fullName evidence="8">7-carboxy-7-deazaguanine synthase</fullName>
        <shortName evidence="8">CDG synthase</shortName>
        <ecNumber evidence="8">4.3.99.3</ecNumber>
    </recommendedName>
    <alternativeName>
        <fullName evidence="8">Queuosine biosynthesis protein QueE</fullName>
    </alternativeName>
</protein>
<keyword evidence="6 8" id="KW-0411">Iron-sulfur</keyword>
<dbReference type="Gene3D" id="3.20.20.70">
    <property type="entry name" value="Aldolase class I"/>
    <property type="match status" value="1"/>
</dbReference>
<dbReference type="Pfam" id="PF04055">
    <property type="entry name" value="Radical_SAM"/>
    <property type="match status" value="1"/>
</dbReference>
<evidence type="ECO:0000256" key="4">
    <source>
        <dbReference type="ARBA" id="ARBA00022842"/>
    </source>
</evidence>
<comment type="subunit">
    <text evidence="8">Homodimer.</text>
</comment>
<feature type="domain" description="Radical SAM core" evidence="9">
    <location>
        <begin position="16"/>
        <end position="209"/>
    </location>
</feature>
<evidence type="ECO:0000256" key="7">
    <source>
        <dbReference type="ARBA" id="ARBA00023239"/>
    </source>
</evidence>
<evidence type="ECO:0000256" key="3">
    <source>
        <dbReference type="ARBA" id="ARBA00022723"/>
    </source>
</evidence>
<keyword evidence="1 8" id="KW-0004">4Fe-4S</keyword>
<dbReference type="PANTHER" id="PTHR42836:SF1">
    <property type="entry name" value="7-CARBOXY-7-DEAZAGUANINE SYNTHASE"/>
    <property type="match status" value="1"/>
</dbReference>
<dbReference type="InterPro" id="IPR013785">
    <property type="entry name" value="Aldolase_TIM"/>
</dbReference>
<dbReference type="PANTHER" id="PTHR42836">
    <property type="entry name" value="7-CARBOXY-7-DEAZAGUANINE SYNTHASE"/>
    <property type="match status" value="1"/>
</dbReference>
<organism evidence="10 11">
    <name type="scientific">Neomoorella stamsii</name>
    <dbReference type="NCBI Taxonomy" id="1266720"/>
    <lineage>
        <taxon>Bacteria</taxon>
        <taxon>Bacillati</taxon>
        <taxon>Bacillota</taxon>
        <taxon>Clostridia</taxon>
        <taxon>Neomoorellales</taxon>
        <taxon>Neomoorellaceae</taxon>
        <taxon>Neomoorella</taxon>
    </lineage>
</organism>
<evidence type="ECO:0000256" key="1">
    <source>
        <dbReference type="ARBA" id="ARBA00022485"/>
    </source>
</evidence>
<name>A0A9X7P665_9FIRM</name>
<feature type="binding site" evidence="8">
    <location>
        <begin position="35"/>
        <end position="37"/>
    </location>
    <ligand>
        <name>S-adenosyl-L-methionine</name>
        <dbReference type="ChEBI" id="CHEBI:59789"/>
    </ligand>
</feature>
<comment type="function">
    <text evidence="8">Catalyzes the complex heterocyclic radical-mediated conversion of 6-carboxy-5,6,7,8-tetrahydropterin (CPH4) to 7-carboxy-7-deazaguanine (CDG), a step common to the biosynthetic pathways of all 7-deazapurine-containing compounds.</text>
</comment>
<dbReference type="GO" id="GO:0000287">
    <property type="term" value="F:magnesium ion binding"/>
    <property type="evidence" value="ECO:0007669"/>
    <property type="project" value="UniProtKB-UniRule"/>
</dbReference>
<comment type="cofactor">
    <cofactor evidence="8">
        <name>S-adenosyl-L-methionine</name>
        <dbReference type="ChEBI" id="CHEBI:59789"/>
    </cofactor>
    <text evidence="8">Binds 1 S-adenosyl-L-methionine per subunit.</text>
</comment>
<dbReference type="CDD" id="cd01335">
    <property type="entry name" value="Radical_SAM"/>
    <property type="match status" value="1"/>
</dbReference>
<feature type="binding site" evidence="8">
    <location>
        <position position="36"/>
    </location>
    <ligand>
        <name>[4Fe-4S] cluster</name>
        <dbReference type="ChEBI" id="CHEBI:49883"/>
        <note>4Fe-4S-S-AdoMet</note>
    </ligand>
</feature>
<feature type="binding site" evidence="8">
    <location>
        <position position="33"/>
    </location>
    <ligand>
        <name>[4Fe-4S] cluster</name>
        <dbReference type="ChEBI" id="CHEBI:49883"/>
        <note>4Fe-4S-S-AdoMet</note>
    </ligand>
</feature>
<dbReference type="GO" id="GO:0008616">
    <property type="term" value="P:tRNA queuosine(34) biosynthetic process"/>
    <property type="evidence" value="ECO:0007669"/>
    <property type="project" value="UniProtKB-UniRule"/>
</dbReference>
<comment type="pathway">
    <text evidence="8">Purine metabolism; 7-cyano-7-deazaguanine biosynthesis.</text>
</comment>
<dbReference type="InterPro" id="IPR007197">
    <property type="entry name" value="rSAM"/>
</dbReference>
<dbReference type="InterPro" id="IPR058240">
    <property type="entry name" value="rSAM_sf"/>
</dbReference>
<comment type="caution">
    <text evidence="8">Lacks conserved residue(s) required for the propagation of feature annotation.</text>
</comment>
<keyword evidence="8" id="KW-0671">Queuosine biosynthesis</keyword>
<dbReference type="PIRSF" id="PIRSF000370">
    <property type="entry name" value="QueE"/>
    <property type="match status" value="1"/>
</dbReference>
<evidence type="ECO:0000256" key="6">
    <source>
        <dbReference type="ARBA" id="ARBA00023014"/>
    </source>
</evidence>
<comment type="cofactor">
    <cofactor evidence="8">
        <name>[4Fe-4S] cluster</name>
        <dbReference type="ChEBI" id="CHEBI:49883"/>
    </cofactor>
    <text evidence="8">Binds 1 [4Fe-4S] cluster. The cluster is coordinated with 3 cysteines and an exchangeable S-adenosyl-L-methionine.</text>
</comment>
<feature type="binding site" evidence="8">
    <location>
        <position position="70"/>
    </location>
    <ligand>
        <name>S-adenosyl-L-methionine</name>
        <dbReference type="ChEBI" id="CHEBI:59789"/>
    </ligand>
</feature>
<accession>A0A9X7P665</accession>
<gene>
    <name evidence="8 10" type="primary">queE</name>
    <name evidence="10" type="ORF">MOST_16910</name>
</gene>
<keyword evidence="5 8" id="KW-0408">Iron</keyword>
<comment type="cofactor">
    <cofactor evidence="8">
        <name>Mg(2+)</name>
        <dbReference type="ChEBI" id="CHEBI:18420"/>
    </cofactor>
</comment>
<reference evidence="10 11" key="1">
    <citation type="submission" date="2018-03" db="EMBL/GenBank/DDBJ databases">
        <title>Genome sequence of Moorella stamsii DSM 26217.</title>
        <authorList>
            <person name="Poehlein A."/>
            <person name="Daniel R."/>
        </authorList>
    </citation>
    <scope>NUCLEOTIDE SEQUENCE [LARGE SCALE GENOMIC DNA]</scope>
    <source>
        <strain evidence="11">DSM 26217</strain>
    </source>
</reference>
<dbReference type="SFLD" id="SFLDS00029">
    <property type="entry name" value="Radical_SAM"/>
    <property type="match status" value="1"/>
</dbReference>
<feature type="binding site" evidence="8">
    <location>
        <position position="25"/>
    </location>
    <ligand>
        <name>substrate</name>
    </ligand>
</feature>
<dbReference type="GO" id="GO:1904047">
    <property type="term" value="F:S-adenosyl-L-methionine binding"/>
    <property type="evidence" value="ECO:0007669"/>
    <property type="project" value="UniProtKB-UniRule"/>
</dbReference>
<keyword evidence="2 8" id="KW-0949">S-adenosyl-L-methionine</keyword>
<feature type="binding site" evidence="8">
    <location>
        <position position="29"/>
    </location>
    <ligand>
        <name>[4Fe-4S] cluster</name>
        <dbReference type="ChEBI" id="CHEBI:49883"/>
        <note>4Fe-4S-S-AdoMet</note>
    </ligand>
</feature>
<dbReference type="GO" id="GO:0051539">
    <property type="term" value="F:4 iron, 4 sulfur cluster binding"/>
    <property type="evidence" value="ECO:0007669"/>
    <property type="project" value="UniProtKB-UniRule"/>
</dbReference>
<evidence type="ECO:0000313" key="11">
    <source>
        <dbReference type="Proteomes" id="UP000239430"/>
    </source>
</evidence>
<keyword evidence="11" id="KW-1185">Reference proteome</keyword>
<dbReference type="EMBL" id="PVXL01000044">
    <property type="protein sequence ID" value="PRR72797.1"/>
    <property type="molecule type" value="Genomic_DNA"/>
</dbReference>
<dbReference type="SUPFAM" id="SSF102114">
    <property type="entry name" value="Radical SAM enzymes"/>
    <property type="match status" value="1"/>
</dbReference>
<comment type="caution">
    <text evidence="10">The sequence shown here is derived from an EMBL/GenBank/DDBJ whole genome shotgun (WGS) entry which is preliminary data.</text>
</comment>
<evidence type="ECO:0000256" key="8">
    <source>
        <dbReference type="HAMAP-Rule" id="MF_00917"/>
    </source>
</evidence>
<dbReference type="AlphaFoldDB" id="A0A9X7P665"/>
<sequence length="212" mass="24238">MLVKEIFLSLQGESTGAGLPTVFVRFSGCNLRCRYCDTKYAYEGGEEVSVQALFERISQYPYRRVCLTGGEPLLQSREELQKLLNVLSNYEVSIETNGSLPLEMVYLNPDQRWVMDIKCPGSGEVAANRWENLSLIRPEDEIKFVVSSEDDYIWAREFIRKNLPVSCERLLFSPAYGLLEPACLAEWILSDGLDVRLQLQLHKIIFGPESRM</sequence>
<evidence type="ECO:0000313" key="10">
    <source>
        <dbReference type="EMBL" id="PRR72797.1"/>
    </source>
</evidence>
<dbReference type="RefSeq" id="WP_054935556.1">
    <property type="nucleotide sequence ID" value="NZ_PVXL01000044.1"/>
</dbReference>
<feature type="binding site" evidence="8">
    <location>
        <position position="38"/>
    </location>
    <ligand>
        <name>Mg(2+)</name>
        <dbReference type="ChEBI" id="CHEBI:18420"/>
    </ligand>
</feature>
<evidence type="ECO:0000259" key="9">
    <source>
        <dbReference type="PROSITE" id="PS51918"/>
    </source>
</evidence>
<dbReference type="GO" id="GO:0016840">
    <property type="term" value="F:carbon-nitrogen lyase activity"/>
    <property type="evidence" value="ECO:0007669"/>
    <property type="project" value="UniProtKB-UniRule"/>
</dbReference>